<keyword evidence="21" id="KW-1185">Reference proteome</keyword>
<keyword evidence="3 13" id="KW-0521">NADP</keyword>
<accession>A0A412G6A2</accession>
<dbReference type="GO" id="GO:0005975">
    <property type="term" value="P:carbohydrate metabolic process"/>
    <property type="evidence" value="ECO:0007669"/>
    <property type="project" value="InterPro"/>
</dbReference>
<dbReference type="EC" id="1.1.1.94" evidence="10 13"/>
<evidence type="ECO:0000256" key="12">
    <source>
        <dbReference type="ARBA" id="ARBA00080511"/>
    </source>
</evidence>
<feature type="binding site" evidence="16">
    <location>
        <position position="253"/>
    </location>
    <ligand>
        <name>NAD(+)</name>
        <dbReference type="ChEBI" id="CHEBI:57540"/>
    </ligand>
</feature>
<evidence type="ECO:0000256" key="8">
    <source>
        <dbReference type="ARBA" id="ARBA00023264"/>
    </source>
</evidence>
<feature type="domain" description="Glycerol-3-phosphate dehydrogenase NAD-dependent N-terminal" evidence="18">
    <location>
        <begin position="2"/>
        <end position="158"/>
    </location>
</feature>
<comment type="catalytic activity">
    <reaction evidence="13">
        <text>sn-glycerol 3-phosphate + NAD(+) = dihydroxyacetone phosphate + NADH + H(+)</text>
        <dbReference type="Rhea" id="RHEA:11092"/>
        <dbReference type="ChEBI" id="CHEBI:15378"/>
        <dbReference type="ChEBI" id="CHEBI:57540"/>
        <dbReference type="ChEBI" id="CHEBI:57597"/>
        <dbReference type="ChEBI" id="CHEBI:57642"/>
        <dbReference type="ChEBI" id="CHEBI:57945"/>
        <dbReference type="EC" id="1.1.1.94"/>
    </reaction>
</comment>
<organism evidence="20 21">
    <name type="scientific">Holdemania filiformis</name>
    <dbReference type="NCBI Taxonomy" id="61171"/>
    <lineage>
        <taxon>Bacteria</taxon>
        <taxon>Bacillati</taxon>
        <taxon>Bacillota</taxon>
        <taxon>Erysipelotrichia</taxon>
        <taxon>Erysipelotrichales</taxon>
        <taxon>Erysipelotrichaceae</taxon>
        <taxon>Holdemania</taxon>
    </lineage>
</organism>
<keyword evidence="13" id="KW-0963">Cytoplasm</keyword>
<dbReference type="GO" id="GO:0006650">
    <property type="term" value="P:glycerophospholipid metabolic process"/>
    <property type="evidence" value="ECO:0007669"/>
    <property type="project" value="UniProtKB-UniRule"/>
</dbReference>
<protein>
    <recommendedName>
        <fullName evidence="11 13">Glycerol-3-phosphate dehydrogenase [NAD(P)+]</fullName>
        <ecNumber evidence="10 13">1.1.1.94</ecNumber>
    </recommendedName>
    <alternativeName>
        <fullName evidence="13">NAD(P)(+)-dependent glycerol-3-phosphate dehydrogenase</fullName>
    </alternativeName>
    <alternativeName>
        <fullName evidence="12 13">NAD(P)H-dependent dihydroxyacetone-phosphate reductase</fullName>
    </alternativeName>
</protein>
<evidence type="ECO:0000313" key="20">
    <source>
        <dbReference type="EMBL" id="RGR76779.1"/>
    </source>
</evidence>
<feature type="binding site" evidence="13">
    <location>
        <position position="254"/>
    </location>
    <ligand>
        <name>sn-glycerol 3-phosphate</name>
        <dbReference type="ChEBI" id="CHEBI:57597"/>
    </ligand>
</feature>
<dbReference type="Pfam" id="PF07479">
    <property type="entry name" value="NAD_Gly3P_dh_C"/>
    <property type="match status" value="1"/>
</dbReference>
<evidence type="ECO:0000313" key="21">
    <source>
        <dbReference type="Proteomes" id="UP000284178"/>
    </source>
</evidence>
<dbReference type="InterPro" id="IPR013328">
    <property type="entry name" value="6PGD_dom2"/>
</dbReference>
<dbReference type="PRINTS" id="PR00077">
    <property type="entry name" value="GPDHDRGNASE"/>
</dbReference>
<comment type="caution">
    <text evidence="13">Lacks conserved residue(s) required for the propagation of feature annotation.</text>
</comment>
<feature type="binding site" evidence="13">
    <location>
        <position position="253"/>
    </location>
    <ligand>
        <name>NADPH</name>
        <dbReference type="ChEBI" id="CHEBI:57783"/>
    </ligand>
</feature>
<sequence>MKICVLGSGSWGTALAQVLADNHHEVVVWGKSPEEIADLKLHRNTKYFPEVLVNPAIEATLDFDTVKTADILLLAVPTGAVEEVSRQAASVLDHPVIVINVAKGFHPTTHQRLSEVIKECFTPETLTDVVSLIGPSHAEEVILRKLTSVNAVCENEASAKQIQELFSNDYFRVYRGTDVIGSETGVAIKNIMAIASGIITGLGEGDNARAALMTRGLAEMSRYGIAQGGRAETYLGLTGVGDLIVTCTSPHSRNFQAGVQIGRQDSAEIFWKTNKKTVEGVKAAKVIYEESIKKHISMPITEQVYRVLYEGEKPSQAIKLLMARELKSE</sequence>
<evidence type="ECO:0000256" key="3">
    <source>
        <dbReference type="ARBA" id="ARBA00022857"/>
    </source>
</evidence>
<comment type="function">
    <text evidence="13">Catalyzes the reduction of the glycolytic intermediate dihydroxyacetone phosphate (DHAP) to sn-glycerol 3-phosphate (G3P), the key precursor for phospholipid synthesis.</text>
</comment>
<dbReference type="NCBIfam" id="NF000940">
    <property type="entry name" value="PRK00094.1-2"/>
    <property type="match status" value="1"/>
</dbReference>
<dbReference type="GO" id="GO:0008654">
    <property type="term" value="P:phospholipid biosynthetic process"/>
    <property type="evidence" value="ECO:0007669"/>
    <property type="project" value="UniProtKB-KW"/>
</dbReference>
<dbReference type="GO" id="GO:0005829">
    <property type="term" value="C:cytosol"/>
    <property type="evidence" value="ECO:0007669"/>
    <property type="project" value="TreeGrafter"/>
</dbReference>
<feature type="binding site" evidence="13">
    <location>
        <position position="279"/>
    </location>
    <ligand>
        <name>NADPH</name>
        <dbReference type="ChEBI" id="CHEBI:57783"/>
    </ligand>
</feature>
<feature type="binding site" evidence="16">
    <location>
        <begin position="7"/>
        <end position="12"/>
    </location>
    <ligand>
        <name>NAD(+)</name>
        <dbReference type="ChEBI" id="CHEBI:57540"/>
    </ligand>
</feature>
<dbReference type="FunFam" id="1.10.1040.10:FF:000001">
    <property type="entry name" value="Glycerol-3-phosphate dehydrogenase [NAD(P)+]"/>
    <property type="match status" value="1"/>
</dbReference>
<evidence type="ECO:0000259" key="18">
    <source>
        <dbReference type="Pfam" id="PF01210"/>
    </source>
</evidence>
<feature type="binding site" evidence="13">
    <location>
        <position position="11"/>
    </location>
    <ligand>
        <name>NADPH</name>
        <dbReference type="ChEBI" id="CHEBI:57783"/>
    </ligand>
</feature>
<feature type="binding site" evidence="15">
    <location>
        <position position="103"/>
    </location>
    <ligand>
        <name>substrate</name>
    </ligand>
</feature>
<comment type="pathway">
    <text evidence="13">Membrane lipid metabolism; glycerophospholipid metabolism.</text>
</comment>
<evidence type="ECO:0000256" key="4">
    <source>
        <dbReference type="ARBA" id="ARBA00023002"/>
    </source>
</evidence>
<reference evidence="20 21" key="1">
    <citation type="submission" date="2018-08" db="EMBL/GenBank/DDBJ databases">
        <title>A genome reference for cultivated species of the human gut microbiota.</title>
        <authorList>
            <person name="Zou Y."/>
            <person name="Xue W."/>
            <person name="Luo G."/>
        </authorList>
    </citation>
    <scope>NUCLEOTIDE SEQUENCE [LARGE SCALE GENOMIC DNA]</scope>
    <source>
        <strain evidence="20 21">AF24-29</strain>
    </source>
</reference>
<dbReference type="GO" id="GO:0141153">
    <property type="term" value="F:glycerol-3-phosphate dehydrogenase (NADP+) activity"/>
    <property type="evidence" value="ECO:0007669"/>
    <property type="project" value="RHEA"/>
</dbReference>
<keyword evidence="2 13" id="KW-0444">Lipid biosynthesis</keyword>
<dbReference type="Proteomes" id="UP000284178">
    <property type="component" value="Unassembled WGS sequence"/>
</dbReference>
<evidence type="ECO:0000259" key="19">
    <source>
        <dbReference type="Pfam" id="PF07479"/>
    </source>
</evidence>
<dbReference type="SUPFAM" id="SSF48179">
    <property type="entry name" value="6-phosphogluconate dehydrogenase C-terminal domain-like"/>
    <property type="match status" value="1"/>
</dbReference>
<feature type="binding site" evidence="13">
    <location>
        <position position="103"/>
    </location>
    <ligand>
        <name>NADPH</name>
        <dbReference type="ChEBI" id="CHEBI:57783"/>
    </ligand>
</feature>
<dbReference type="InterPro" id="IPR011128">
    <property type="entry name" value="G3P_DH_NAD-dep_N"/>
</dbReference>
<gene>
    <name evidence="13" type="primary">gpsA</name>
    <name evidence="20" type="ORF">DWY25_00360</name>
</gene>
<dbReference type="GO" id="GO:0046168">
    <property type="term" value="P:glycerol-3-phosphate catabolic process"/>
    <property type="evidence" value="ECO:0007669"/>
    <property type="project" value="InterPro"/>
</dbReference>
<evidence type="ECO:0000256" key="14">
    <source>
        <dbReference type="PIRSR" id="PIRSR000114-1"/>
    </source>
</evidence>
<dbReference type="InterPro" id="IPR036291">
    <property type="entry name" value="NAD(P)-bd_dom_sf"/>
</dbReference>
<feature type="binding site" evidence="13">
    <location>
        <position position="136"/>
    </location>
    <ligand>
        <name>sn-glycerol 3-phosphate</name>
        <dbReference type="ChEBI" id="CHEBI:57597"/>
    </ligand>
</feature>
<dbReference type="PIRSF" id="PIRSF000114">
    <property type="entry name" value="Glycerol-3-P_dh"/>
    <property type="match status" value="1"/>
</dbReference>
<dbReference type="InterPro" id="IPR006168">
    <property type="entry name" value="G3P_DH_NAD-dep"/>
</dbReference>
<feature type="binding site" evidence="13">
    <location>
        <position position="242"/>
    </location>
    <ligand>
        <name>sn-glycerol 3-phosphate</name>
        <dbReference type="ChEBI" id="CHEBI:57597"/>
    </ligand>
</feature>
<feature type="binding site" evidence="13">
    <location>
        <position position="47"/>
    </location>
    <ligand>
        <name>NADPH</name>
        <dbReference type="ChEBI" id="CHEBI:57783"/>
    </ligand>
</feature>
<feature type="binding site" evidence="13">
    <location>
        <position position="10"/>
    </location>
    <ligand>
        <name>NADPH</name>
        <dbReference type="ChEBI" id="CHEBI:57783"/>
    </ligand>
</feature>
<dbReference type="FunFam" id="3.40.50.720:FF:000019">
    <property type="entry name" value="Glycerol-3-phosphate dehydrogenase [NAD(P)+]"/>
    <property type="match status" value="1"/>
</dbReference>
<comment type="caution">
    <text evidence="20">The sequence shown here is derived from an EMBL/GenBank/DDBJ whole genome shotgun (WGS) entry which is preliminary data.</text>
</comment>
<evidence type="ECO:0000256" key="10">
    <source>
        <dbReference type="ARBA" id="ARBA00066687"/>
    </source>
</evidence>
<evidence type="ECO:0000256" key="9">
    <source>
        <dbReference type="ARBA" id="ARBA00052716"/>
    </source>
</evidence>
<feature type="binding site" evidence="16">
    <location>
        <position position="276"/>
    </location>
    <ligand>
        <name>NAD(+)</name>
        <dbReference type="ChEBI" id="CHEBI:57540"/>
    </ligand>
</feature>
<dbReference type="GO" id="GO:0141152">
    <property type="term" value="F:glycerol-3-phosphate dehydrogenase (NAD+) activity"/>
    <property type="evidence" value="ECO:0007669"/>
    <property type="project" value="RHEA"/>
</dbReference>
<dbReference type="SUPFAM" id="SSF51735">
    <property type="entry name" value="NAD(P)-binding Rossmann-fold domains"/>
    <property type="match status" value="1"/>
</dbReference>
<dbReference type="PANTHER" id="PTHR11728">
    <property type="entry name" value="GLYCEROL-3-PHOSPHATE DEHYDROGENASE"/>
    <property type="match status" value="1"/>
</dbReference>
<comment type="similarity">
    <text evidence="1 13 17">Belongs to the NAD-dependent glycerol-3-phosphate dehydrogenase family.</text>
</comment>
<feature type="binding site" evidence="13">
    <location>
        <position position="189"/>
    </location>
    <ligand>
        <name>sn-glycerol 3-phosphate</name>
        <dbReference type="ChEBI" id="CHEBI:57597"/>
    </ligand>
</feature>
<evidence type="ECO:0000256" key="17">
    <source>
        <dbReference type="RuleBase" id="RU000437"/>
    </source>
</evidence>
<dbReference type="InterPro" id="IPR008927">
    <property type="entry name" value="6-PGluconate_DH-like_C_sf"/>
</dbReference>
<keyword evidence="8 13" id="KW-1208">Phospholipid metabolism</keyword>
<feature type="binding site" evidence="13">
    <location>
        <position position="252"/>
    </location>
    <ligand>
        <name>sn-glycerol 3-phosphate</name>
        <dbReference type="ChEBI" id="CHEBI:57597"/>
    </ligand>
</feature>
<comment type="catalytic activity">
    <reaction evidence="9">
        <text>sn-glycerol 3-phosphate + NADP(+) = dihydroxyacetone phosphate + NADPH + H(+)</text>
        <dbReference type="Rhea" id="RHEA:11096"/>
        <dbReference type="ChEBI" id="CHEBI:15378"/>
        <dbReference type="ChEBI" id="CHEBI:57597"/>
        <dbReference type="ChEBI" id="CHEBI:57642"/>
        <dbReference type="ChEBI" id="CHEBI:57783"/>
        <dbReference type="ChEBI" id="CHEBI:58349"/>
        <dbReference type="EC" id="1.1.1.94"/>
    </reaction>
    <physiologicalReaction direction="right-to-left" evidence="9">
        <dbReference type="Rhea" id="RHEA:11098"/>
    </physiologicalReaction>
</comment>
<dbReference type="InterPro" id="IPR006109">
    <property type="entry name" value="G3P_DH_NAD-dep_C"/>
</dbReference>
<feature type="binding site" evidence="13">
    <location>
        <position position="138"/>
    </location>
    <ligand>
        <name>NADPH</name>
        <dbReference type="ChEBI" id="CHEBI:57783"/>
    </ligand>
</feature>
<dbReference type="EMBL" id="QRUP01000001">
    <property type="protein sequence ID" value="RGR76779.1"/>
    <property type="molecule type" value="Genomic_DNA"/>
</dbReference>
<dbReference type="GO" id="GO:0051287">
    <property type="term" value="F:NAD binding"/>
    <property type="evidence" value="ECO:0007669"/>
    <property type="project" value="InterPro"/>
</dbReference>
<evidence type="ECO:0000256" key="5">
    <source>
        <dbReference type="ARBA" id="ARBA00023027"/>
    </source>
</evidence>
<keyword evidence="5 13" id="KW-0520">NAD</keyword>
<keyword evidence="6 13" id="KW-0443">Lipid metabolism</keyword>
<evidence type="ECO:0000256" key="13">
    <source>
        <dbReference type="HAMAP-Rule" id="MF_00394"/>
    </source>
</evidence>
<feature type="binding site" evidence="16">
    <location>
        <position position="138"/>
    </location>
    <ligand>
        <name>NAD(+)</name>
        <dbReference type="ChEBI" id="CHEBI:57540"/>
    </ligand>
</feature>
<comment type="subcellular location">
    <subcellularLocation>
        <location evidence="13">Cytoplasm</location>
    </subcellularLocation>
</comment>
<feature type="active site" description="Proton acceptor" evidence="13 14">
    <location>
        <position position="189"/>
    </location>
</feature>
<feature type="binding site" evidence="13">
    <location>
        <position position="31"/>
    </location>
    <ligand>
        <name>NADPH</name>
        <dbReference type="ChEBI" id="CHEBI:57783"/>
    </ligand>
</feature>
<feature type="binding site" evidence="15">
    <location>
        <begin position="253"/>
        <end position="254"/>
    </location>
    <ligand>
        <name>substrate</name>
    </ligand>
</feature>
<dbReference type="Pfam" id="PF01210">
    <property type="entry name" value="NAD_Gly3P_dh_N"/>
    <property type="match status" value="1"/>
</dbReference>
<proteinExistence type="inferred from homology"/>
<keyword evidence="4 13" id="KW-0560">Oxidoreductase</keyword>
<evidence type="ECO:0000256" key="15">
    <source>
        <dbReference type="PIRSR" id="PIRSR000114-2"/>
    </source>
</evidence>
<dbReference type="HAMAP" id="MF_00394">
    <property type="entry name" value="NAD_Glyc3P_dehydrog"/>
    <property type="match status" value="1"/>
</dbReference>
<evidence type="ECO:0000256" key="7">
    <source>
        <dbReference type="ARBA" id="ARBA00023209"/>
    </source>
</evidence>
<dbReference type="GeneID" id="83013864"/>
<evidence type="ECO:0000256" key="2">
    <source>
        <dbReference type="ARBA" id="ARBA00022516"/>
    </source>
</evidence>
<feature type="binding site" evidence="13">
    <location>
        <position position="134"/>
    </location>
    <ligand>
        <name>sn-glycerol 3-phosphate</name>
        <dbReference type="ChEBI" id="CHEBI:57597"/>
    </ligand>
</feature>
<dbReference type="UniPathway" id="UPA00940"/>
<feature type="domain" description="Glycerol-3-phosphate dehydrogenase NAD-dependent C-terminal" evidence="19">
    <location>
        <begin position="178"/>
        <end position="319"/>
    </location>
</feature>
<dbReference type="Gene3D" id="3.40.50.720">
    <property type="entry name" value="NAD(P)-binding Rossmann-like Domain"/>
    <property type="match status" value="1"/>
</dbReference>
<dbReference type="RefSeq" id="WP_117892260.1">
    <property type="nucleotide sequence ID" value="NZ_CABJCV010000001.1"/>
</dbReference>
<feature type="binding site" evidence="13">
    <location>
        <position position="253"/>
    </location>
    <ligand>
        <name>sn-glycerol 3-phosphate</name>
        <dbReference type="ChEBI" id="CHEBI:57597"/>
    </ligand>
</feature>
<dbReference type="PANTHER" id="PTHR11728:SF1">
    <property type="entry name" value="GLYCEROL-3-PHOSPHATE DEHYDROGENASE [NAD(+)] 2, CHLOROPLASTIC"/>
    <property type="match status" value="1"/>
</dbReference>
<evidence type="ECO:0000256" key="1">
    <source>
        <dbReference type="ARBA" id="ARBA00011009"/>
    </source>
</evidence>
<evidence type="ECO:0000256" key="11">
    <source>
        <dbReference type="ARBA" id="ARBA00069372"/>
    </source>
</evidence>
<dbReference type="NCBIfam" id="NF000942">
    <property type="entry name" value="PRK00094.1-4"/>
    <property type="match status" value="1"/>
</dbReference>
<evidence type="ECO:0000256" key="6">
    <source>
        <dbReference type="ARBA" id="ARBA00023098"/>
    </source>
</evidence>
<evidence type="ECO:0000256" key="16">
    <source>
        <dbReference type="PIRSR" id="PIRSR000114-3"/>
    </source>
</evidence>
<keyword evidence="7 13" id="KW-0594">Phospholipid biosynthesis</keyword>
<feature type="binding site" evidence="13">
    <location>
        <position position="103"/>
    </location>
    <ligand>
        <name>sn-glycerol 3-phosphate</name>
        <dbReference type="ChEBI" id="CHEBI:57597"/>
    </ligand>
</feature>
<dbReference type="AlphaFoldDB" id="A0A412G6A2"/>
<dbReference type="Gene3D" id="1.10.1040.10">
    <property type="entry name" value="N-(1-d-carboxylethyl)-l-norvaline Dehydrogenase, domain 2"/>
    <property type="match status" value="1"/>
</dbReference>
<dbReference type="GO" id="GO:0046167">
    <property type="term" value="P:glycerol-3-phosphate biosynthetic process"/>
    <property type="evidence" value="ECO:0007669"/>
    <property type="project" value="UniProtKB-UniRule"/>
</dbReference>
<keyword evidence="13" id="KW-0547">Nucleotide-binding</keyword>
<name>A0A412G6A2_9FIRM</name>